<reference evidence="1" key="1">
    <citation type="submission" date="2017-02" db="EMBL/GenBank/DDBJ databases">
        <title>Draft Genome Sequence of the Salt Water Bacterium Oceanospirillum linum ATCC 11336.</title>
        <authorList>
            <person name="Trachtenberg A.M."/>
            <person name="Carney J.G."/>
            <person name="Linnane J.D."/>
            <person name="Rheaume B.A."/>
            <person name="Pitts N.L."/>
            <person name="Mykles D.L."/>
            <person name="Maclea K.S."/>
        </authorList>
    </citation>
    <scope>NUCLEOTIDE SEQUENCE [LARGE SCALE GENOMIC DNA]</scope>
    <source>
        <strain evidence="1">ATCC 11336</strain>
    </source>
</reference>
<proteinExistence type="predicted"/>
<dbReference type="Proteomes" id="UP000190064">
    <property type="component" value="Unassembled WGS sequence"/>
</dbReference>
<dbReference type="SUPFAM" id="SSF47598">
    <property type="entry name" value="Ribbon-helix-helix"/>
    <property type="match status" value="1"/>
</dbReference>
<dbReference type="InterPro" id="IPR008651">
    <property type="entry name" value="Uncharacterised_HicB"/>
</dbReference>
<dbReference type="EMBL" id="MTSD02000002">
    <property type="protein sequence ID" value="OOV87468.1"/>
    <property type="molecule type" value="Genomic_DNA"/>
</dbReference>
<organism evidence="1 2">
    <name type="scientific">Oceanospirillum linum</name>
    <dbReference type="NCBI Taxonomy" id="966"/>
    <lineage>
        <taxon>Bacteria</taxon>
        <taxon>Pseudomonadati</taxon>
        <taxon>Pseudomonadota</taxon>
        <taxon>Gammaproteobacteria</taxon>
        <taxon>Oceanospirillales</taxon>
        <taxon>Oceanospirillaceae</taxon>
        <taxon>Oceanospirillum</taxon>
    </lineage>
</organism>
<evidence type="ECO:0000313" key="1">
    <source>
        <dbReference type="EMBL" id="OOV87468.1"/>
    </source>
</evidence>
<dbReference type="AlphaFoldDB" id="A0A1T1HC62"/>
<gene>
    <name evidence="1" type="ORF">BTA35_0205330</name>
</gene>
<dbReference type="InterPro" id="IPR035069">
    <property type="entry name" value="TTHA1013/TTHA0281-like"/>
</dbReference>
<dbReference type="STRING" id="966.BTA35_0205330"/>
<dbReference type="GO" id="GO:0006355">
    <property type="term" value="P:regulation of DNA-templated transcription"/>
    <property type="evidence" value="ECO:0007669"/>
    <property type="project" value="InterPro"/>
</dbReference>
<comment type="caution">
    <text evidence="1">The sequence shown here is derived from an EMBL/GenBank/DDBJ whole genome shotgun (WGS) entry which is preliminary data.</text>
</comment>
<keyword evidence="2" id="KW-1185">Reference proteome</keyword>
<sequence length="183" mass="20787">MKHKGYLGSVEFDLNQQLLHGKIEAVNDLVTYEAKDIAGLKTAFEEAVDDYLATCEEQGKVPDKPMNGSFNIRIGEELHKKVYLMSLEKGCSINDVIKQSVANYLEGKGRSAQLRIKDDIYLNMENIVSIKWDDECLLIGLNGGHPFYRVFVGEHDVELEAHAGVEVNEFHRIKRQITEYRGQ</sequence>
<protein>
    <recommendedName>
        <fullName evidence="3">Type II toxin-antitoxin system HicB family antitoxin</fullName>
    </recommendedName>
</protein>
<name>A0A1T1HC62_OCELI</name>
<evidence type="ECO:0000313" key="2">
    <source>
        <dbReference type="Proteomes" id="UP000190064"/>
    </source>
</evidence>
<dbReference type="InterPro" id="IPR010985">
    <property type="entry name" value="Ribbon_hlx_hlx"/>
</dbReference>
<accession>A0A1T1HC62</accession>
<evidence type="ECO:0008006" key="3">
    <source>
        <dbReference type="Google" id="ProtNLM"/>
    </source>
</evidence>
<dbReference type="SUPFAM" id="SSF143100">
    <property type="entry name" value="TTHA1013/TTHA0281-like"/>
    <property type="match status" value="1"/>
</dbReference>
<dbReference type="Pfam" id="PF05534">
    <property type="entry name" value="HicB"/>
    <property type="match status" value="1"/>
</dbReference>